<keyword evidence="2" id="KW-1185">Reference proteome</keyword>
<reference evidence="1 2" key="1">
    <citation type="submission" date="2020-08" db="EMBL/GenBank/DDBJ databases">
        <title>Genome public.</title>
        <authorList>
            <person name="Liu C."/>
            <person name="Sun Q."/>
        </authorList>
    </citation>
    <scope>NUCLEOTIDE SEQUENCE [LARGE SCALE GENOMIC DNA]</scope>
    <source>
        <strain evidence="1 2">New-38</strain>
    </source>
</reference>
<dbReference type="RefSeq" id="WP_186963123.1">
    <property type="nucleotide sequence ID" value="NZ_JACOPR010000002.1"/>
</dbReference>
<protein>
    <submittedName>
        <fullName evidence="1">Uncharacterized protein</fullName>
    </submittedName>
</protein>
<name>A0ABR7HR76_9FIRM</name>
<evidence type="ECO:0000313" key="2">
    <source>
        <dbReference type="Proteomes" id="UP000660021"/>
    </source>
</evidence>
<evidence type="ECO:0000313" key="1">
    <source>
        <dbReference type="EMBL" id="MBC5730029.1"/>
    </source>
</evidence>
<gene>
    <name evidence="1" type="ORF">H8S34_04185</name>
</gene>
<dbReference type="EMBL" id="JACOPR010000002">
    <property type="protein sequence ID" value="MBC5730029.1"/>
    <property type="molecule type" value="Genomic_DNA"/>
</dbReference>
<organism evidence="1 2">
    <name type="scientific">Pseudoflavonifractor hominis</name>
    <dbReference type="NCBI Taxonomy" id="2763059"/>
    <lineage>
        <taxon>Bacteria</taxon>
        <taxon>Bacillati</taxon>
        <taxon>Bacillota</taxon>
        <taxon>Clostridia</taxon>
        <taxon>Eubacteriales</taxon>
        <taxon>Oscillospiraceae</taxon>
        <taxon>Pseudoflavonifractor</taxon>
    </lineage>
</organism>
<sequence>MFQSRHTLRRALPLVLLVVVLPVFLFAAAGGLGGKADQEGLVMTERAVRRAAVQCYALEGSYPASLADLEERYGVSIDESRIFVDYQYIASNLMPDITVLPAAGQGDPVLE</sequence>
<dbReference type="Proteomes" id="UP000660021">
    <property type="component" value="Unassembled WGS sequence"/>
</dbReference>
<comment type="caution">
    <text evidence="1">The sequence shown here is derived from an EMBL/GenBank/DDBJ whole genome shotgun (WGS) entry which is preliminary data.</text>
</comment>
<proteinExistence type="predicted"/>
<accession>A0ABR7HR76</accession>